<organism evidence="9 10">
    <name type="scientific">Wenjunlia tyrosinilytica</name>
    <dbReference type="NCBI Taxonomy" id="1544741"/>
    <lineage>
        <taxon>Bacteria</taxon>
        <taxon>Bacillati</taxon>
        <taxon>Actinomycetota</taxon>
        <taxon>Actinomycetes</taxon>
        <taxon>Kitasatosporales</taxon>
        <taxon>Streptomycetaceae</taxon>
        <taxon>Wenjunlia</taxon>
    </lineage>
</organism>
<evidence type="ECO:0000256" key="6">
    <source>
        <dbReference type="ARBA" id="ARBA00070228"/>
    </source>
</evidence>
<accession>A0A918DZB1</accession>
<dbReference type="PANTHER" id="PTHR30024:SF48">
    <property type="entry name" value="ABC TRANSPORTER SUBSTRATE-BINDING PROTEIN"/>
    <property type="match status" value="1"/>
</dbReference>
<evidence type="ECO:0000256" key="5">
    <source>
        <dbReference type="ARBA" id="ARBA00055538"/>
    </source>
</evidence>
<evidence type="ECO:0000256" key="2">
    <source>
        <dbReference type="ARBA" id="ARBA00010742"/>
    </source>
</evidence>
<comment type="similarity">
    <text evidence="2">Belongs to the bacterial solute-binding protein SsuA/TauA family.</text>
</comment>
<dbReference type="InterPro" id="IPR010067">
    <property type="entry name" value="ABC_SsuA_sub-bd"/>
</dbReference>
<dbReference type="FunFam" id="3.40.190.10:FF:000050">
    <property type="entry name" value="Sulfonate ABC transporter substrate-binding protein"/>
    <property type="match status" value="1"/>
</dbReference>
<evidence type="ECO:0000256" key="3">
    <source>
        <dbReference type="ARBA" id="ARBA00022448"/>
    </source>
</evidence>
<evidence type="ECO:0000259" key="8">
    <source>
        <dbReference type="SMART" id="SM00062"/>
    </source>
</evidence>
<keyword evidence="3" id="KW-0813">Transport</keyword>
<proteinExistence type="inferred from homology"/>
<feature type="chain" id="PRO_5037226171" description="Putative aliphatic sulfonates-binding protein" evidence="7">
    <location>
        <begin position="34"/>
        <end position="352"/>
    </location>
</feature>
<dbReference type="EMBL" id="BMMS01000020">
    <property type="protein sequence ID" value="GGO93412.1"/>
    <property type="molecule type" value="Genomic_DNA"/>
</dbReference>
<comment type="caution">
    <text evidence="9">The sequence shown here is derived from an EMBL/GenBank/DDBJ whole genome shotgun (WGS) entry which is preliminary data.</text>
</comment>
<name>A0A918DZB1_9ACTN</name>
<dbReference type="Gene3D" id="3.40.190.10">
    <property type="entry name" value="Periplasmic binding protein-like II"/>
    <property type="match status" value="2"/>
</dbReference>
<dbReference type="PANTHER" id="PTHR30024">
    <property type="entry name" value="ALIPHATIC SULFONATES-BINDING PROTEIN-RELATED"/>
    <property type="match status" value="1"/>
</dbReference>
<evidence type="ECO:0000313" key="10">
    <source>
        <dbReference type="Proteomes" id="UP000641932"/>
    </source>
</evidence>
<reference evidence="9" key="1">
    <citation type="journal article" date="2014" name="Int. J. Syst. Evol. Microbiol.">
        <title>Complete genome sequence of Corynebacterium casei LMG S-19264T (=DSM 44701T), isolated from a smear-ripened cheese.</title>
        <authorList>
            <consortium name="US DOE Joint Genome Institute (JGI-PGF)"/>
            <person name="Walter F."/>
            <person name="Albersmeier A."/>
            <person name="Kalinowski J."/>
            <person name="Ruckert C."/>
        </authorList>
    </citation>
    <scope>NUCLEOTIDE SEQUENCE</scope>
    <source>
        <strain evidence="9">CGMCC 4.7201</strain>
    </source>
</reference>
<feature type="signal peptide" evidence="7">
    <location>
        <begin position="1"/>
        <end position="33"/>
    </location>
</feature>
<dbReference type="GO" id="GO:0042597">
    <property type="term" value="C:periplasmic space"/>
    <property type="evidence" value="ECO:0007669"/>
    <property type="project" value="UniProtKB-SubCell"/>
</dbReference>
<dbReference type="RefSeq" id="WP_189133654.1">
    <property type="nucleotide sequence ID" value="NZ_BMMS01000020.1"/>
</dbReference>
<feature type="domain" description="Solute-binding protein family 3/N-terminal" evidence="8">
    <location>
        <begin position="54"/>
        <end position="272"/>
    </location>
</feature>
<comment type="function">
    <text evidence="5">Part of a binding-protein-dependent transport system for aliphatic sulfonates. Putative binding protein.</text>
</comment>
<dbReference type="AlphaFoldDB" id="A0A918DZB1"/>
<dbReference type="GO" id="GO:0042626">
    <property type="term" value="F:ATPase-coupled transmembrane transporter activity"/>
    <property type="evidence" value="ECO:0007669"/>
    <property type="project" value="InterPro"/>
</dbReference>
<reference evidence="9" key="2">
    <citation type="submission" date="2020-09" db="EMBL/GenBank/DDBJ databases">
        <authorList>
            <person name="Sun Q."/>
            <person name="Zhou Y."/>
        </authorList>
    </citation>
    <scope>NUCLEOTIDE SEQUENCE</scope>
    <source>
        <strain evidence="9">CGMCC 4.7201</strain>
    </source>
</reference>
<dbReference type="InterPro" id="IPR015168">
    <property type="entry name" value="SsuA/THI5"/>
</dbReference>
<dbReference type="SMART" id="SM00062">
    <property type="entry name" value="PBPb"/>
    <property type="match status" value="1"/>
</dbReference>
<dbReference type="InterPro" id="IPR001638">
    <property type="entry name" value="Solute-binding_3/MltF_N"/>
</dbReference>
<sequence>MRNTTSRTSGLVGAVGLLAVASTLVACGSTSQAAPLSNPSGSSAAKHPEWSKYTFTIGDNGGDGSQALAKITGVFDNAPYKVKFARFTYGPPLVQAAASGDIDLGSVGDVPPITGAAKEYGFKVVAVNRSLRPTQAVENIIVPKGSKLRKLADLKGRKIAVPQGSSAHGLALNALKSVGLSPKDVHLVFLDPAAGATAFNTGKVDAWAIWNPQSAIAVKNGARILAKGLPPIDQTSSYYVASDKSLKDPTKRAALTDVLKRLSYEFAWGVKHPDKYALALSQEEGISLSDAKTSLAAFETRVTPVEKADIEAEQKLADAFLEAGQITKKVDVSSITDNILPAGYDSSKLKVD</sequence>
<evidence type="ECO:0000256" key="4">
    <source>
        <dbReference type="ARBA" id="ARBA00022729"/>
    </source>
</evidence>
<evidence type="ECO:0000313" key="9">
    <source>
        <dbReference type="EMBL" id="GGO93412.1"/>
    </source>
</evidence>
<protein>
    <recommendedName>
        <fullName evidence="6">Putative aliphatic sulfonates-binding protein</fullName>
    </recommendedName>
</protein>
<evidence type="ECO:0000256" key="1">
    <source>
        <dbReference type="ARBA" id="ARBA00004418"/>
    </source>
</evidence>
<comment type="subcellular location">
    <subcellularLocation>
        <location evidence="1">Periplasm</location>
    </subcellularLocation>
</comment>
<dbReference type="Pfam" id="PF09084">
    <property type="entry name" value="NMT1"/>
    <property type="match status" value="1"/>
</dbReference>
<evidence type="ECO:0000256" key="7">
    <source>
        <dbReference type="SAM" id="SignalP"/>
    </source>
</evidence>
<keyword evidence="10" id="KW-1185">Reference proteome</keyword>
<dbReference type="SUPFAM" id="SSF53850">
    <property type="entry name" value="Periplasmic binding protein-like II"/>
    <property type="match status" value="1"/>
</dbReference>
<keyword evidence="4 7" id="KW-0732">Signal</keyword>
<dbReference type="GO" id="GO:0016020">
    <property type="term" value="C:membrane"/>
    <property type="evidence" value="ECO:0007669"/>
    <property type="project" value="InterPro"/>
</dbReference>
<dbReference type="NCBIfam" id="TIGR01728">
    <property type="entry name" value="SsuA_fam"/>
    <property type="match status" value="1"/>
</dbReference>
<dbReference type="Proteomes" id="UP000641932">
    <property type="component" value="Unassembled WGS sequence"/>
</dbReference>
<gene>
    <name evidence="9" type="primary">ssuA</name>
    <name evidence="9" type="ORF">GCM10012280_45890</name>
</gene>
<dbReference type="PROSITE" id="PS51257">
    <property type="entry name" value="PROKAR_LIPOPROTEIN"/>
    <property type="match status" value="1"/>
</dbReference>